<dbReference type="EMBL" id="JOJR01000484">
    <property type="protein sequence ID" value="RCN37253.1"/>
    <property type="molecule type" value="Genomic_DNA"/>
</dbReference>
<sequence length="85" mass="9914">MKSMERRASLRHMLQLARSAADKMMDWSISYILMARTAGWINGLVVTKVKKQSIIEDITVKLFCTVREEIYRNGSEALPLRSRRR</sequence>
<protein>
    <submittedName>
        <fullName evidence="1">Uncharacterized protein</fullName>
    </submittedName>
</protein>
<proteinExistence type="predicted"/>
<name>A0A368FYH1_ANCCA</name>
<evidence type="ECO:0000313" key="2">
    <source>
        <dbReference type="Proteomes" id="UP000252519"/>
    </source>
</evidence>
<comment type="caution">
    <text evidence="1">The sequence shown here is derived from an EMBL/GenBank/DDBJ whole genome shotgun (WGS) entry which is preliminary data.</text>
</comment>
<keyword evidence="2" id="KW-1185">Reference proteome</keyword>
<organism evidence="1 2">
    <name type="scientific">Ancylostoma caninum</name>
    <name type="common">Dog hookworm</name>
    <dbReference type="NCBI Taxonomy" id="29170"/>
    <lineage>
        <taxon>Eukaryota</taxon>
        <taxon>Metazoa</taxon>
        <taxon>Ecdysozoa</taxon>
        <taxon>Nematoda</taxon>
        <taxon>Chromadorea</taxon>
        <taxon>Rhabditida</taxon>
        <taxon>Rhabditina</taxon>
        <taxon>Rhabditomorpha</taxon>
        <taxon>Strongyloidea</taxon>
        <taxon>Ancylostomatidae</taxon>
        <taxon>Ancylostomatinae</taxon>
        <taxon>Ancylostoma</taxon>
    </lineage>
</organism>
<accession>A0A368FYH1</accession>
<reference evidence="1 2" key="1">
    <citation type="submission" date="2014-10" db="EMBL/GenBank/DDBJ databases">
        <title>Draft genome of the hookworm Ancylostoma caninum.</title>
        <authorList>
            <person name="Mitreva M."/>
        </authorList>
    </citation>
    <scope>NUCLEOTIDE SEQUENCE [LARGE SCALE GENOMIC DNA]</scope>
    <source>
        <strain evidence="1 2">Baltimore</strain>
    </source>
</reference>
<gene>
    <name evidence="1" type="ORF">ANCCAN_16845</name>
</gene>
<dbReference type="Proteomes" id="UP000252519">
    <property type="component" value="Unassembled WGS sequence"/>
</dbReference>
<dbReference type="AlphaFoldDB" id="A0A368FYH1"/>
<evidence type="ECO:0000313" key="1">
    <source>
        <dbReference type="EMBL" id="RCN37253.1"/>
    </source>
</evidence>